<name>A0A1I4VU56_9GAMM</name>
<keyword evidence="2" id="KW-1185">Reference proteome</keyword>
<organism evidence="1 2">
    <name type="scientific">Izhakiella capsodis</name>
    <dbReference type="NCBI Taxonomy" id="1367852"/>
    <lineage>
        <taxon>Bacteria</taxon>
        <taxon>Pseudomonadati</taxon>
        <taxon>Pseudomonadota</taxon>
        <taxon>Gammaproteobacteria</taxon>
        <taxon>Enterobacterales</taxon>
        <taxon>Erwiniaceae</taxon>
        <taxon>Izhakiella</taxon>
    </lineage>
</organism>
<evidence type="ECO:0000313" key="2">
    <source>
        <dbReference type="Proteomes" id="UP000242222"/>
    </source>
</evidence>
<reference evidence="2" key="1">
    <citation type="submission" date="2016-10" db="EMBL/GenBank/DDBJ databases">
        <authorList>
            <person name="Varghese N."/>
            <person name="Submissions S."/>
        </authorList>
    </citation>
    <scope>NUCLEOTIDE SEQUENCE [LARGE SCALE GENOMIC DNA]</scope>
    <source>
        <strain evidence="2">N6PO6</strain>
    </source>
</reference>
<dbReference type="Proteomes" id="UP000242222">
    <property type="component" value="Unassembled WGS sequence"/>
</dbReference>
<dbReference type="AlphaFoldDB" id="A0A1I4VU56"/>
<proteinExistence type="predicted"/>
<protein>
    <submittedName>
        <fullName evidence="1">Uncharacterized protein</fullName>
    </submittedName>
</protein>
<accession>A0A1I4VU56</accession>
<sequence>MLCVTQPGSIAVKRMGDDSGITASDRVPIPIIAPAEVAFCKRLR</sequence>
<dbReference type="EMBL" id="FOVC01000002">
    <property type="protein sequence ID" value="SFN04794.1"/>
    <property type="molecule type" value="Genomic_DNA"/>
</dbReference>
<gene>
    <name evidence="1" type="ORF">SAMN05216516_10284</name>
</gene>
<evidence type="ECO:0000313" key="1">
    <source>
        <dbReference type="EMBL" id="SFN04794.1"/>
    </source>
</evidence>